<organism evidence="6">
    <name type="scientific">Leptospirillum sp. Group II '5-way CG'</name>
    <dbReference type="NCBI Taxonomy" id="419541"/>
    <lineage>
        <taxon>Bacteria</taxon>
        <taxon>Pseudomonadati</taxon>
        <taxon>Nitrospirota</taxon>
        <taxon>Nitrospiria</taxon>
        <taxon>Nitrospirales</taxon>
        <taxon>Nitrospiraceae</taxon>
        <taxon>Leptospirillum</taxon>
    </lineage>
</organism>
<dbReference type="CDD" id="cd05403">
    <property type="entry name" value="NT_KNTase_like"/>
    <property type="match status" value="1"/>
</dbReference>
<proteinExistence type="inferred from homology"/>
<dbReference type="InterPro" id="IPR044946">
    <property type="entry name" value="Restrct_endonuc_typeI_TRD_sf"/>
</dbReference>
<feature type="domain" description="Polymerase beta nucleotidyltransferase" evidence="5">
    <location>
        <begin position="14"/>
        <end position="99"/>
    </location>
</feature>
<dbReference type="Pfam" id="PF01420">
    <property type="entry name" value="Methylase_S"/>
    <property type="match status" value="1"/>
</dbReference>
<dbReference type="AlphaFoldDB" id="B6AKW3"/>
<evidence type="ECO:0000259" key="4">
    <source>
        <dbReference type="Pfam" id="PF01420"/>
    </source>
</evidence>
<protein>
    <submittedName>
        <fullName evidence="6">Putative Type I restriction modification system, specificity protein</fullName>
    </submittedName>
</protein>
<comment type="similarity">
    <text evidence="1">Belongs to the type-I restriction system S methylase family.</text>
</comment>
<feature type="domain" description="Type I restriction modification DNA specificity" evidence="4">
    <location>
        <begin position="117"/>
        <end position="289"/>
    </location>
</feature>
<dbReference type="CDD" id="cd17254">
    <property type="entry name" value="RMtype1_S_FclI-TRD1-CR1_like"/>
    <property type="match status" value="1"/>
</dbReference>
<dbReference type="GO" id="GO:0003677">
    <property type="term" value="F:DNA binding"/>
    <property type="evidence" value="ECO:0007669"/>
    <property type="project" value="UniProtKB-KW"/>
</dbReference>
<dbReference type="PANTHER" id="PTHR30408">
    <property type="entry name" value="TYPE-1 RESTRICTION ENZYME ECOKI SPECIFICITY PROTEIN"/>
    <property type="match status" value="1"/>
</dbReference>
<keyword evidence="2" id="KW-0680">Restriction system</keyword>
<reference evidence="6" key="1">
    <citation type="journal article" date="2004" name="Nature">
        <title>Community structure and metabolism through reconstruction of microbial genomes from the environment.</title>
        <authorList>
            <person name="Tyson G.W."/>
            <person name="Chapman J."/>
            <person name="Hugenholtz P."/>
            <person name="Allen E.E."/>
            <person name="Ram R.J."/>
            <person name="Richardson P.M."/>
            <person name="Solovyev V.V."/>
            <person name="Rubin E.M."/>
            <person name="Rokhsar D.S."/>
            <person name="Banfield J.F."/>
        </authorList>
    </citation>
    <scope>NUCLEOTIDE SEQUENCE [LARGE SCALE GENOMIC DNA]</scope>
</reference>
<dbReference type="Gene3D" id="3.30.460.10">
    <property type="entry name" value="Beta Polymerase, domain 2"/>
    <property type="match status" value="1"/>
</dbReference>
<dbReference type="GO" id="GO:0009307">
    <property type="term" value="P:DNA restriction-modification system"/>
    <property type="evidence" value="ECO:0007669"/>
    <property type="project" value="UniProtKB-KW"/>
</dbReference>
<dbReference type="InterPro" id="IPR052021">
    <property type="entry name" value="Type-I_RS_S_subunit"/>
</dbReference>
<evidence type="ECO:0000313" key="6">
    <source>
        <dbReference type="EMBL" id="EDZ40205.1"/>
    </source>
</evidence>
<keyword evidence="3" id="KW-0238">DNA-binding</keyword>
<dbReference type="SUPFAM" id="SSF116734">
    <property type="entry name" value="DNA methylase specificity domain"/>
    <property type="match status" value="2"/>
</dbReference>
<evidence type="ECO:0000256" key="2">
    <source>
        <dbReference type="ARBA" id="ARBA00022747"/>
    </source>
</evidence>
<dbReference type="EMBL" id="DS995259">
    <property type="protein sequence ID" value="EDZ40205.1"/>
    <property type="molecule type" value="Genomic_DNA"/>
</dbReference>
<accession>B6AKW3</accession>
<dbReference type="InterPro" id="IPR043519">
    <property type="entry name" value="NT_sf"/>
</dbReference>
<dbReference type="SUPFAM" id="SSF81301">
    <property type="entry name" value="Nucleotidyltransferase"/>
    <property type="match status" value="1"/>
</dbReference>
<dbReference type="InterPro" id="IPR041633">
    <property type="entry name" value="Polbeta"/>
</dbReference>
<evidence type="ECO:0000259" key="5">
    <source>
        <dbReference type="Pfam" id="PF18765"/>
    </source>
</evidence>
<evidence type="ECO:0000256" key="1">
    <source>
        <dbReference type="ARBA" id="ARBA00010923"/>
    </source>
</evidence>
<dbReference type="Gene3D" id="3.90.220.20">
    <property type="entry name" value="DNA methylase specificity domains"/>
    <property type="match status" value="2"/>
</dbReference>
<dbReference type="PANTHER" id="PTHR30408:SF13">
    <property type="entry name" value="TYPE I RESTRICTION ENZYME HINDI SPECIFICITY SUBUNIT"/>
    <property type="match status" value="1"/>
</dbReference>
<dbReference type="InterPro" id="IPR000055">
    <property type="entry name" value="Restrct_endonuc_typeI_TRD"/>
</dbReference>
<dbReference type="Pfam" id="PF18765">
    <property type="entry name" value="Polbeta"/>
    <property type="match status" value="1"/>
</dbReference>
<gene>
    <name evidence="6" type="ORF">CGL2_10641005</name>
</gene>
<sequence>MPLDIRPDHLKIVEEILAKHVPDREVWAFGSRVNGTAKETSDLDLAVIGETPLDFQTLGALRDAFSESDIPYKVDVVDWATTSETFREIVLKDKVVIQKPDSLSKGWLYHPDFPNNWIRTPLYSLAKWINGLAFRELQFCSSGKPVIKIAEIKNGISEQTKFTNQSFDQSLHIKKGDLLFSWSGQPETSIDAFWWHGPNGWLNQHIYRVLPIENIDRIFFFYLLRYLKPNFIAIARNKQTTGLGHVTKRDLEKIEAAYPPLSEQCAIAHILGTLDDKIELNRRMNETLEAMAQAIFNSWFVNFDPVRAKMEGRLTGLPKEIADLFPDSFEDSDLGEIPRGWRIGTLGEFATRSRQSIRPNEIKEGTPYIALEHMPRRCISLFEWKMADEVESNKFEFNKGDILFGKLRSYFHKVGVAPVNGVCSTDILVIAPQKQELFGFVLGHVSSDSFVQYTDLGASGTRMPRTNWENMKRYSLVVPPISVSEVFSSKIGPLVEKILSNVHESKTLSCLRDALLHKLLSGEIKVQPDSSDS</sequence>
<evidence type="ECO:0000256" key="3">
    <source>
        <dbReference type="ARBA" id="ARBA00023125"/>
    </source>
</evidence>
<name>B6AKW3_9BACT</name>
<reference evidence="6" key="2">
    <citation type="journal article" date="2008" name="PLoS Biol.">
        <title>Population genomic analysis of strain variation in Leptospirillum group II bacteria involved in acid mine drainage formation.</title>
        <authorList>
            <person name="Simmons S.L."/>
            <person name="Dibartolo G."/>
            <person name="Denef V.J."/>
            <person name="Goltsman D.S."/>
            <person name="Thelen M.P."/>
            <person name="Banfield J.F."/>
        </authorList>
    </citation>
    <scope>NUCLEOTIDE SEQUENCE [LARGE SCALE GENOMIC DNA]</scope>
</reference>